<gene>
    <name evidence="1" type="ORF">HK099_006252</name>
</gene>
<name>A0AAD5TY50_9FUNG</name>
<evidence type="ECO:0000313" key="1">
    <source>
        <dbReference type="EMBL" id="KAJ3215651.1"/>
    </source>
</evidence>
<protein>
    <submittedName>
        <fullName evidence="1">Uncharacterized protein</fullName>
    </submittedName>
</protein>
<dbReference type="EMBL" id="JADGJW010000529">
    <property type="protein sequence ID" value="KAJ3215651.1"/>
    <property type="molecule type" value="Genomic_DNA"/>
</dbReference>
<dbReference type="AlphaFoldDB" id="A0AAD5TY50"/>
<reference evidence="1" key="1">
    <citation type="submission" date="2020-05" db="EMBL/GenBank/DDBJ databases">
        <title>Phylogenomic resolution of chytrid fungi.</title>
        <authorList>
            <person name="Stajich J.E."/>
            <person name="Amses K."/>
            <person name="Simmons R."/>
            <person name="Seto K."/>
            <person name="Myers J."/>
            <person name="Bonds A."/>
            <person name="Quandt C.A."/>
            <person name="Barry K."/>
            <person name="Liu P."/>
            <person name="Grigoriev I."/>
            <person name="Longcore J.E."/>
            <person name="James T.Y."/>
        </authorList>
    </citation>
    <scope>NUCLEOTIDE SEQUENCE</scope>
    <source>
        <strain evidence="1">JEL0476</strain>
    </source>
</reference>
<accession>A0AAD5TY50</accession>
<feature type="non-terminal residue" evidence="1">
    <location>
        <position position="53"/>
    </location>
</feature>
<keyword evidence="2" id="KW-1185">Reference proteome</keyword>
<proteinExistence type="predicted"/>
<comment type="caution">
    <text evidence="1">The sequence shown here is derived from an EMBL/GenBank/DDBJ whole genome shotgun (WGS) entry which is preliminary data.</text>
</comment>
<evidence type="ECO:0000313" key="2">
    <source>
        <dbReference type="Proteomes" id="UP001211065"/>
    </source>
</evidence>
<dbReference type="Proteomes" id="UP001211065">
    <property type="component" value="Unassembled WGS sequence"/>
</dbReference>
<organism evidence="1 2">
    <name type="scientific">Clydaea vesicula</name>
    <dbReference type="NCBI Taxonomy" id="447962"/>
    <lineage>
        <taxon>Eukaryota</taxon>
        <taxon>Fungi</taxon>
        <taxon>Fungi incertae sedis</taxon>
        <taxon>Chytridiomycota</taxon>
        <taxon>Chytridiomycota incertae sedis</taxon>
        <taxon>Chytridiomycetes</taxon>
        <taxon>Lobulomycetales</taxon>
        <taxon>Lobulomycetaceae</taxon>
        <taxon>Clydaea</taxon>
    </lineage>
</organism>
<sequence length="53" mass="6084">MILENTADSLNDLFDYYDEEIKTFIIILKHNVQSKAKKALKKKISDMGGHITT</sequence>